<dbReference type="Proteomes" id="UP000887159">
    <property type="component" value="Unassembled WGS sequence"/>
</dbReference>
<name>A0A8X7BML8_TRICX</name>
<sequence length="113" mass="12991">MRARNYCAHRNTRDHWTLRCMNRCPDLVVCLKRDLQCLRPETLNVLFRCGVFSTYLRTSSQKSSSLRSPSEVSLRSSWLSRVRSGSSRIRRKVHSTGSSSGEPPQHPFAESHV</sequence>
<accession>A0A8X7BML8</accession>
<gene>
    <name evidence="2" type="ORF">TNCV_2566411</name>
</gene>
<dbReference type="EMBL" id="BMAU01021438">
    <property type="protein sequence ID" value="GFY36678.1"/>
    <property type="molecule type" value="Genomic_DNA"/>
</dbReference>
<protein>
    <submittedName>
        <fullName evidence="2">Uncharacterized protein</fullName>
    </submittedName>
</protein>
<comment type="caution">
    <text evidence="2">The sequence shown here is derived from an EMBL/GenBank/DDBJ whole genome shotgun (WGS) entry which is preliminary data.</text>
</comment>
<evidence type="ECO:0000313" key="2">
    <source>
        <dbReference type="EMBL" id="GFY36678.1"/>
    </source>
</evidence>
<evidence type="ECO:0000256" key="1">
    <source>
        <dbReference type="SAM" id="MobiDB-lite"/>
    </source>
</evidence>
<dbReference type="AlphaFoldDB" id="A0A8X7BML8"/>
<reference evidence="2" key="1">
    <citation type="submission" date="2020-08" db="EMBL/GenBank/DDBJ databases">
        <title>Multicomponent nature underlies the extraordinary mechanical properties of spider dragline silk.</title>
        <authorList>
            <person name="Kono N."/>
            <person name="Nakamura H."/>
            <person name="Mori M."/>
            <person name="Yoshida Y."/>
            <person name="Ohtoshi R."/>
            <person name="Malay A.D."/>
            <person name="Moran D.A.P."/>
            <person name="Tomita M."/>
            <person name="Numata K."/>
            <person name="Arakawa K."/>
        </authorList>
    </citation>
    <scope>NUCLEOTIDE SEQUENCE</scope>
</reference>
<proteinExistence type="predicted"/>
<evidence type="ECO:0000313" key="3">
    <source>
        <dbReference type="Proteomes" id="UP000887159"/>
    </source>
</evidence>
<organism evidence="2 3">
    <name type="scientific">Trichonephila clavipes</name>
    <name type="common">Golden silk orbweaver</name>
    <name type="synonym">Nephila clavipes</name>
    <dbReference type="NCBI Taxonomy" id="2585209"/>
    <lineage>
        <taxon>Eukaryota</taxon>
        <taxon>Metazoa</taxon>
        <taxon>Ecdysozoa</taxon>
        <taxon>Arthropoda</taxon>
        <taxon>Chelicerata</taxon>
        <taxon>Arachnida</taxon>
        <taxon>Araneae</taxon>
        <taxon>Araneomorphae</taxon>
        <taxon>Entelegynae</taxon>
        <taxon>Araneoidea</taxon>
        <taxon>Nephilidae</taxon>
        <taxon>Trichonephila</taxon>
    </lineage>
</organism>
<keyword evidence="3" id="KW-1185">Reference proteome</keyword>
<feature type="region of interest" description="Disordered" evidence="1">
    <location>
        <begin position="84"/>
        <end position="113"/>
    </location>
</feature>